<dbReference type="GO" id="GO:0004222">
    <property type="term" value="F:metalloendopeptidase activity"/>
    <property type="evidence" value="ECO:0007669"/>
    <property type="project" value="TreeGrafter"/>
</dbReference>
<keyword evidence="3" id="KW-0732">Signal</keyword>
<keyword evidence="6" id="KW-1185">Reference proteome</keyword>
<dbReference type="Proteomes" id="UP000070810">
    <property type="component" value="Unassembled WGS sequence"/>
</dbReference>
<feature type="compositionally biased region" description="Gly residues" evidence="2">
    <location>
        <begin position="289"/>
        <end position="325"/>
    </location>
</feature>
<organism evidence="5 6">
    <name type="scientific">Leucobacter chromiiresistens</name>
    <dbReference type="NCBI Taxonomy" id="1079994"/>
    <lineage>
        <taxon>Bacteria</taxon>
        <taxon>Bacillati</taxon>
        <taxon>Actinomycetota</taxon>
        <taxon>Actinomycetes</taxon>
        <taxon>Micrococcales</taxon>
        <taxon>Microbacteriaceae</taxon>
        <taxon>Leucobacter</taxon>
    </lineage>
</organism>
<evidence type="ECO:0000256" key="3">
    <source>
        <dbReference type="SAM" id="SignalP"/>
    </source>
</evidence>
<dbReference type="AlphaFoldDB" id="A0A147ECI9"/>
<dbReference type="InterPro" id="IPR050570">
    <property type="entry name" value="Cell_wall_metabolism_enzyme"/>
</dbReference>
<feature type="compositionally biased region" description="Polar residues" evidence="2">
    <location>
        <begin position="168"/>
        <end position="184"/>
    </location>
</feature>
<feature type="compositionally biased region" description="Basic and acidic residues" evidence="2">
    <location>
        <begin position="267"/>
        <end position="285"/>
    </location>
</feature>
<dbReference type="SUPFAM" id="SSF51261">
    <property type="entry name" value="Duplicated hybrid motif"/>
    <property type="match status" value="1"/>
</dbReference>
<evidence type="ECO:0000259" key="4">
    <source>
        <dbReference type="Pfam" id="PF01551"/>
    </source>
</evidence>
<dbReference type="PANTHER" id="PTHR21666">
    <property type="entry name" value="PEPTIDASE-RELATED"/>
    <property type="match status" value="1"/>
</dbReference>
<dbReference type="Gene3D" id="2.70.70.10">
    <property type="entry name" value="Glucose Permease (Domain IIA)"/>
    <property type="match status" value="1"/>
</dbReference>
<comment type="caution">
    <text evidence="5">The sequence shown here is derived from an EMBL/GenBank/DDBJ whole genome shotgun (WGS) entry which is preliminary data.</text>
</comment>
<dbReference type="InterPro" id="IPR016047">
    <property type="entry name" value="M23ase_b-sheet_dom"/>
</dbReference>
<feature type="chain" id="PRO_5007544203" evidence="3">
    <location>
        <begin position="39"/>
        <end position="454"/>
    </location>
</feature>
<dbReference type="Pfam" id="PF01551">
    <property type="entry name" value="Peptidase_M23"/>
    <property type="match status" value="1"/>
</dbReference>
<keyword evidence="1" id="KW-0175">Coiled coil</keyword>
<feature type="coiled-coil region" evidence="1">
    <location>
        <begin position="61"/>
        <end position="123"/>
    </location>
</feature>
<proteinExistence type="predicted"/>
<feature type="signal peptide" evidence="3">
    <location>
        <begin position="1"/>
        <end position="38"/>
    </location>
</feature>
<gene>
    <name evidence="5" type="ORF">NS354_11855</name>
</gene>
<dbReference type="PANTHER" id="PTHR21666:SF270">
    <property type="entry name" value="MUREIN HYDROLASE ACTIVATOR ENVC"/>
    <property type="match status" value="1"/>
</dbReference>
<dbReference type="InterPro" id="IPR011055">
    <property type="entry name" value="Dup_hybrid_motif"/>
</dbReference>
<name>A0A147ECI9_9MICO</name>
<accession>A0A147ECI9</accession>
<feature type="domain" description="M23ase beta-sheet core" evidence="4">
    <location>
        <begin position="348"/>
        <end position="438"/>
    </location>
</feature>
<feature type="region of interest" description="Disordered" evidence="2">
    <location>
        <begin position="267"/>
        <end position="325"/>
    </location>
</feature>
<evidence type="ECO:0000256" key="1">
    <source>
        <dbReference type="SAM" id="Coils"/>
    </source>
</evidence>
<dbReference type="EMBL" id="LDRK01000110">
    <property type="protein sequence ID" value="KTR81879.1"/>
    <property type="molecule type" value="Genomic_DNA"/>
</dbReference>
<evidence type="ECO:0000313" key="6">
    <source>
        <dbReference type="Proteomes" id="UP000070810"/>
    </source>
</evidence>
<sequence>MQKRKASTTRRVLGVFAACAIGAGMLVGAQFNAPPAQALDLPTWDDVQQAKQNQSTAAKKVTEIESLIAEGEKELDRLRNLHATTIDELHEAEDALAAASEKAANLETQAEASRKEADEAADRAGAIVAQMYRSGGVDRSVEMFLDSDGSTADALLDRMASMSKATERNTTLSQEAEQAANTADTLGKQAEAAAQEREELRQVQEEKEAAAAEAVAGQGDKVRKQEEQQKTLQTQLAALKDTTTKTVEGYEERLRIEEEQRRAEAERLRKEAEAARKAAEEEAARRAAAGGGGGGGGAPAPGGGGGGGGGGSAPPPSGGGGGGSNGWIYPTAGFYVSEGFRPPGRPDHTGIDLATGCGTPIFAAKEGTVALAYWDGGGGGNMVSINHPNGWQTRYAHMIGWATVSAGQQVSAGQVVGYVGNTGASTGCHLHFEMRPNQDNGWYDFVNPAWYIAF</sequence>
<protein>
    <submittedName>
        <fullName evidence="5">Cell wall-binding protein</fullName>
    </submittedName>
</protein>
<feature type="compositionally biased region" description="Basic and acidic residues" evidence="2">
    <location>
        <begin position="194"/>
        <end position="210"/>
    </location>
</feature>
<reference evidence="5 6" key="1">
    <citation type="journal article" date="2016" name="Front. Microbiol.">
        <title>Genomic Resource of Rice Seed Associated Bacteria.</title>
        <authorList>
            <person name="Midha S."/>
            <person name="Bansal K."/>
            <person name="Sharma S."/>
            <person name="Kumar N."/>
            <person name="Patil P.P."/>
            <person name="Chaudhry V."/>
            <person name="Patil P.B."/>
        </authorList>
    </citation>
    <scope>NUCLEOTIDE SEQUENCE [LARGE SCALE GENOMIC DNA]</scope>
    <source>
        <strain evidence="5 6">NS354</strain>
    </source>
</reference>
<evidence type="ECO:0000256" key="2">
    <source>
        <dbReference type="SAM" id="MobiDB-lite"/>
    </source>
</evidence>
<feature type="compositionally biased region" description="Basic and acidic residues" evidence="2">
    <location>
        <begin position="220"/>
        <end position="229"/>
    </location>
</feature>
<dbReference type="CDD" id="cd12797">
    <property type="entry name" value="M23_peptidase"/>
    <property type="match status" value="1"/>
</dbReference>
<dbReference type="PATRIC" id="fig|1079994.3.peg.277"/>
<evidence type="ECO:0000313" key="5">
    <source>
        <dbReference type="EMBL" id="KTR81879.1"/>
    </source>
</evidence>
<feature type="region of interest" description="Disordered" evidence="2">
    <location>
        <begin position="165"/>
        <end position="229"/>
    </location>
</feature>